<evidence type="ECO:0000313" key="1">
    <source>
        <dbReference type="EMBL" id="KMQ86850.1"/>
    </source>
</evidence>
<keyword evidence="2" id="KW-1185">Reference proteome</keyword>
<accession>A0A0J7N2G5</accession>
<dbReference type="AlphaFoldDB" id="A0A0J7N2G5"/>
<gene>
    <name evidence="1" type="ORF">RF55_14057</name>
</gene>
<evidence type="ECO:0000313" key="2">
    <source>
        <dbReference type="Proteomes" id="UP000036403"/>
    </source>
</evidence>
<organism evidence="1 2">
    <name type="scientific">Lasius niger</name>
    <name type="common">Black garden ant</name>
    <dbReference type="NCBI Taxonomy" id="67767"/>
    <lineage>
        <taxon>Eukaryota</taxon>
        <taxon>Metazoa</taxon>
        <taxon>Ecdysozoa</taxon>
        <taxon>Arthropoda</taxon>
        <taxon>Hexapoda</taxon>
        <taxon>Insecta</taxon>
        <taxon>Pterygota</taxon>
        <taxon>Neoptera</taxon>
        <taxon>Endopterygota</taxon>
        <taxon>Hymenoptera</taxon>
        <taxon>Apocrita</taxon>
        <taxon>Aculeata</taxon>
        <taxon>Formicoidea</taxon>
        <taxon>Formicidae</taxon>
        <taxon>Formicinae</taxon>
        <taxon>Lasius</taxon>
        <taxon>Lasius</taxon>
    </lineage>
</organism>
<comment type="caution">
    <text evidence="1">The sequence shown here is derived from an EMBL/GenBank/DDBJ whole genome shotgun (WGS) entry which is preliminary data.</text>
</comment>
<dbReference type="Proteomes" id="UP000036403">
    <property type="component" value="Unassembled WGS sequence"/>
</dbReference>
<proteinExistence type="predicted"/>
<sequence length="508" mass="56196">ATKSSPASLFSERSKLKLDLARRLIKPELNIDENNVTISDPYSGKSQVKEISTVNEDRNVERTTKATSKLNGAHVSHGSSVIANTQKEKAIIRGRWKILEAGKSLKSRNNEALFRSSTIKKNQVPSERTISSSMGETSMSSITKFNTIPRRVTVSHRGTISVEETAATTIDMTKVQSLTSQSTTVPREETSTLTNMMEISDENNIVTTIKPLKLDKTSIEIIKSDKQERDIDDIQKKAAVTLSTTSIMDTLMESMKTHTTEFAHEITLSPTVTTSSSMHSSTTESKKLYPVYIPDAKKYDSSEGKGRMKFANDANKSVFQPRYTKQQESDKVAVSMVTSMTIGPTSRYIKKKSGVFTPYDAVPKLFSTEATSTQTKRREFRPRTATYRRHSEVPTSQLMIQPSTKVDKEAIASVTISSNDNSSGSNIFNPTRSAFLSSNTNTLLEQLRSTVAPLLNTLSKKTPIFSGAYSNVNTGSNAQINSQVENNTEINSQVESNTQINTQVEDYT</sequence>
<dbReference type="EMBL" id="LBMM01011424">
    <property type="protein sequence ID" value="KMQ86850.1"/>
    <property type="molecule type" value="Genomic_DNA"/>
</dbReference>
<dbReference type="STRING" id="67767.A0A0J7N2G5"/>
<name>A0A0J7N2G5_LASNI</name>
<dbReference type="PaxDb" id="67767-A0A0J7N2G5"/>
<reference evidence="1 2" key="1">
    <citation type="submission" date="2015-04" db="EMBL/GenBank/DDBJ databases">
        <title>Lasius niger genome sequencing.</title>
        <authorList>
            <person name="Konorov E.A."/>
            <person name="Nikitin M.A."/>
            <person name="Kirill M.V."/>
            <person name="Chang P."/>
        </authorList>
    </citation>
    <scope>NUCLEOTIDE SEQUENCE [LARGE SCALE GENOMIC DNA]</scope>
    <source>
        <tissue evidence="1">Whole</tissue>
    </source>
</reference>
<dbReference type="OrthoDB" id="7701360at2759"/>
<protein>
    <submittedName>
        <fullName evidence="1">Putative threonine-rich gpi-anchored glyco isoform x10</fullName>
    </submittedName>
</protein>
<feature type="non-terminal residue" evidence="1">
    <location>
        <position position="1"/>
    </location>
</feature>